<dbReference type="SUPFAM" id="SSF101936">
    <property type="entry name" value="DNA-binding pseudobarrel domain"/>
    <property type="match status" value="2"/>
</dbReference>
<feature type="domain" description="TF-B3" evidence="8">
    <location>
        <begin position="182"/>
        <end position="284"/>
    </location>
</feature>
<dbReference type="InterPro" id="IPR039218">
    <property type="entry name" value="REM_fam"/>
</dbReference>
<evidence type="ECO:0000313" key="9">
    <source>
        <dbReference type="EMBL" id="WKA10037.1"/>
    </source>
</evidence>
<keyword evidence="6" id="KW-0539">Nucleus</keyword>
<dbReference type="Pfam" id="PF02362">
    <property type="entry name" value="B3"/>
    <property type="match status" value="2"/>
</dbReference>
<dbReference type="Proteomes" id="UP001227230">
    <property type="component" value="Chromosome 18"/>
</dbReference>
<organism evidence="9 10">
    <name type="scientific">Vitis vinifera</name>
    <name type="common">Grape</name>
    <dbReference type="NCBI Taxonomy" id="29760"/>
    <lineage>
        <taxon>Eukaryota</taxon>
        <taxon>Viridiplantae</taxon>
        <taxon>Streptophyta</taxon>
        <taxon>Embryophyta</taxon>
        <taxon>Tracheophyta</taxon>
        <taxon>Spermatophyta</taxon>
        <taxon>Magnoliopsida</taxon>
        <taxon>eudicotyledons</taxon>
        <taxon>Gunneridae</taxon>
        <taxon>Pentapetalae</taxon>
        <taxon>rosids</taxon>
        <taxon>Vitales</taxon>
        <taxon>Vitaceae</taxon>
        <taxon>Viteae</taxon>
        <taxon>Vitis</taxon>
    </lineage>
</organism>
<evidence type="ECO:0000256" key="3">
    <source>
        <dbReference type="ARBA" id="ARBA00023015"/>
    </source>
</evidence>
<dbReference type="CDD" id="cd10017">
    <property type="entry name" value="B3_DNA"/>
    <property type="match status" value="2"/>
</dbReference>
<keyword evidence="5" id="KW-0804">Transcription</keyword>
<dbReference type="PANTHER" id="PTHR31674:SF62">
    <property type="entry name" value="B3 DOMAIN-CONTAINING PROTEIN REM14-RELATED"/>
    <property type="match status" value="1"/>
</dbReference>
<accession>A0ABY9DSL2</accession>
<sequence>MPSSPMVAERPCPRHFFKVMINDFRTQLSIPPGFSRKLNGEKMEKAVLTSYKGSWVIEVGKCGQLFHFKEGWEEFVRNHNLNVGDFVVFEHKGSMRFDVLVFDSSACEKRLSNRLGNKRGRTAKQADSCDHHVELVKLESDSRVRERELSPPMAQGNNNSHDHVKQLKAATASSALRRPSFTATITPANCVRGYPYLNIPRGFWRSNDIITKEGSIALRDPLNRLWPVKLRLQGGGSRLSLGIGWHEFIESNKLKAGDVCVFELNPTSPETPNPVLDVRTLPPQK</sequence>
<evidence type="ECO:0000256" key="5">
    <source>
        <dbReference type="ARBA" id="ARBA00023163"/>
    </source>
</evidence>
<feature type="compositionally biased region" description="Basic and acidic residues" evidence="7">
    <location>
        <begin position="140"/>
        <end position="149"/>
    </location>
</feature>
<comment type="subcellular location">
    <subcellularLocation>
        <location evidence="1">Nucleus</location>
    </subcellularLocation>
</comment>
<evidence type="ECO:0000256" key="6">
    <source>
        <dbReference type="ARBA" id="ARBA00023242"/>
    </source>
</evidence>
<dbReference type="Gene3D" id="2.40.330.10">
    <property type="entry name" value="DNA-binding pseudobarrel domain"/>
    <property type="match status" value="2"/>
</dbReference>
<dbReference type="SMART" id="SM01019">
    <property type="entry name" value="B3"/>
    <property type="match status" value="2"/>
</dbReference>
<evidence type="ECO:0000256" key="2">
    <source>
        <dbReference type="ARBA" id="ARBA00022737"/>
    </source>
</evidence>
<proteinExistence type="predicted"/>
<evidence type="ECO:0000313" key="10">
    <source>
        <dbReference type="Proteomes" id="UP001227230"/>
    </source>
</evidence>
<keyword evidence="3" id="KW-0805">Transcription regulation</keyword>
<dbReference type="PROSITE" id="PS50863">
    <property type="entry name" value="B3"/>
    <property type="match status" value="2"/>
</dbReference>
<feature type="domain" description="TF-B3" evidence="8">
    <location>
        <begin position="13"/>
        <end position="105"/>
    </location>
</feature>
<evidence type="ECO:0000256" key="4">
    <source>
        <dbReference type="ARBA" id="ARBA00023125"/>
    </source>
</evidence>
<dbReference type="InterPro" id="IPR015300">
    <property type="entry name" value="DNA-bd_pseudobarrel_sf"/>
</dbReference>
<evidence type="ECO:0000256" key="7">
    <source>
        <dbReference type="SAM" id="MobiDB-lite"/>
    </source>
</evidence>
<name>A0ABY9DSL2_VITVI</name>
<protein>
    <recommendedName>
        <fullName evidence="8">TF-B3 domain-containing protein</fullName>
    </recommendedName>
</protein>
<gene>
    <name evidence="9" type="ORF">VitviT2T_027638</name>
</gene>
<evidence type="ECO:0000259" key="8">
    <source>
        <dbReference type="PROSITE" id="PS50863"/>
    </source>
</evidence>
<keyword evidence="2" id="KW-0677">Repeat</keyword>
<evidence type="ECO:0000256" key="1">
    <source>
        <dbReference type="ARBA" id="ARBA00004123"/>
    </source>
</evidence>
<reference evidence="9 10" key="1">
    <citation type="journal article" date="2023" name="Hortic Res">
        <title>The complete reference genome for grapevine (Vitis vinifera L.) genetics and breeding.</title>
        <authorList>
            <person name="Shi X."/>
            <person name="Cao S."/>
            <person name="Wang X."/>
            <person name="Huang S."/>
            <person name="Wang Y."/>
            <person name="Liu Z."/>
            <person name="Liu W."/>
            <person name="Leng X."/>
            <person name="Peng Y."/>
            <person name="Wang N."/>
            <person name="Wang Y."/>
            <person name="Ma Z."/>
            <person name="Xu X."/>
            <person name="Zhang F."/>
            <person name="Xue H."/>
            <person name="Zhong H."/>
            <person name="Wang Y."/>
            <person name="Zhang K."/>
            <person name="Velt A."/>
            <person name="Avia K."/>
            <person name="Holtgrawe D."/>
            <person name="Grimplet J."/>
            <person name="Matus J.T."/>
            <person name="Ware D."/>
            <person name="Wu X."/>
            <person name="Wang H."/>
            <person name="Liu C."/>
            <person name="Fang Y."/>
            <person name="Rustenholz C."/>
            <person name="Cheng Z."/>
            <person name="Xiao H."/>
            <person name="Zhou Y."/>
        </authorList>
    </citation>
    <scope>NUCLEOTIDE SEQUENCE [LARGE SCALE GENOMIC DNA]</scope>
    <source>
        <strain evidence="10">cv. Pinot noir / PN40024</strain>
        <tissue evidence="9">Leaf</tissue>
    </source>
</reference>
<keyword evidence="4" id="KW-0238">DNA-binding</keyword>
<feature type="region of interest" description="Disordered" evidence="7">
    <location>
        <begin position="140"/>
        <end position="161"/>
    </location>
</feature>
<dbReference type="InterPro" id="IPR003340">
    <property type="entry name" value="B3_DNA-bd"/>
</dbReference>
<keyword evidence="10" id="KW-1185">Reference proteome</keyword>
<dbReference type="PANTHER" id="PTHR31674">
    <property type="entry name" value="B3 DOMAIN-CONTAINING PROTEIN REM-LIKE 3-RELATED"/>
    <property type="match status" value="1"/>
</dbReference>
<dbReference type="EMBL" id="CP126665">
    <property type="protein sequence ID" value="WKA10037.1"/>
    <property type="molecule type" value="Genomic_DNA"/>
</dbReference>